<feature type="transmembrane region" description="Helical" evidence="1">
    <location>
        <begin position="6"/>
        <end position="30"/>
    </location>
</feature>
<keyword evidence="1" id="KW-0812">Transmembrane</keyword>
<reference evidence="3" key="1">
    <citation type="journal article" date="2017" name="Mol. Phylogenet. Evol.">
        <title>The complete maternal and paternal mitochondrial genomes of Unio crassus: Mitochondrial molecular clock and the overconfidence of molecular dating.</title>
        <authorList>
            <person name="Burzynski A."/>
            <person name="Soroka M."/>
            <person name="Mioduchowska M."/>
            <person name="Kaczmarczyk A."/>
            <person name="Sell J."/>
        </authorList>
    </citation>
    <scope>NUCLEOTIDE SEQUENCE</scope>
    <source>
        <strain evidence="2">DR14</strain>
        <strain evidence="3">DR15</strain>
    </source>
</reference>
<proteinExistence type="predicted"/>
<name>A0A1Q1MMK3_9BIVA</name>
<evidence type="ECO:0000313" key="3">
    <source>
        <dbReference type="EMBL" id="AQM37765.1"/>
    </source>
</evidence>
<dbReference type="EMBL" id="KY290448">
    <property type="protein sequence ID" value="AQM37751.1"/>
    <property type="molecule type" value="Genomic_DNA"/>
</dbReference>
<keyword evidence="3" id="KW-0496">Mitochondrion</keyword>
<protein>
    <submittedName>
        <fullName evidence="3">ATP synthase F0 subunit 8</fullName>
    </submittedName>
</protein>
<keyword evidence="1" id="KW-1133">Transmembrane helix</keyword>
<accession>A0A1Q1MMK3</accession>
<sequence length="62" mass="7420">MPQLSPVSWVSVFVFLVGMMVNMSIINWWYKEEYYYEMKRVGLSNNGNCLRMFVWGKNFAKV</sequence>
<evidence type="ECO:0000256" key="1">
    <source>
        <dbReference type="SAM" id="Phobius"/>
    </source>
</evidence>
<keyword evidence="1" id="KW-0472">Membrane</keyword>
<dbReference type="AlphaFoldDB" id="A0A1Q1MMK3"/>
<dbReference type="EMBL" id="KY290449">
    <property type="protein sequence ID" value="AQM37765.1"/>
    <property type="molecule type" value="Genomic_DNA"/>
</dbReference>
<evidence type="ECO:0000313" key="2">
    <source>
        <dbReference type="EMBL" id="AQM37751.1"/>
    </source>
</evidence>
<organism evidence="3">
    <name type="scientific">Unio crassus</name>
    <dbReference type="NCBI Taxonomy" id="143297"/>
    <lineage>
        <taxon>Eukaryota</taxon>
        <taxon>Metazoa</taxon>
        <taxon>Spiralia</taxon>
        <taxon>Lophotrochozoa</taxon>
        <taxon>Mollusca</taxon>
        <taxon>Bivalvia</taxon>
        <taxon>Autobranchia</taxon>
        <taxon>Heteroconchia</taxon>
        <taxon>Palaeoheterodonta</taxon>
        <taxon>Unionida</taxon>
        <taxon>Unionoidea</taxon>
        <taxon>Unionidae</taxon>
        <taxon>Unioninae</taxon>
        <taxon>Unio</taxon>
    </lineage>
</organism>
<geneLocation type="mitochondrion" evidence="3"/>